<evidence type="ECO:0000313" key="2">
    <source>
        <dbReference type="Proteomes" id="UP000305267"/>
    </source>
</evidence>
<dbReference type="EMBL" id="VDDA01000011">
    <property type="protein sequence ID" value="TNC10707.1"/>
    <property type="molecule type" value="Genomic_DNA"/>
</dbReference>
<dbReference type="OrthoDB" id="7996480at2"/>
<evidence type="ECO:0000313" key="1">
    <source>
        <dbReference type="EMBL" id="TNC10707.1"/>
    </source>
</evidence>
<name>A0A5C4LF03_9HYPH</name>
<gene>
    <name evidence="1" type="ORF">FF100_21335</name>
</gene>
<dbReference type="RefSeq" id="WP_139037762.1">
    <property type="nucleotide sequence ID" value="NZ_VDDA01000011.1"/>
</dbReference>
<organism evidence="1 2">
    <name type="scientific">Methylobacterium terricola</name>
    <dbReference type="NCBI Taxonomy" id="2583531"/>
    <lineage>
        <taxon>Bacteria</taxon>
        <taxon>Pseudomonadati</taxon>
        <taxon>Pseudomonadota</taxon>
        <taxon>Alphaproteobacteria</taxon>
        <taxon>Hyphomicrobiales</taxon>
        <taxon>Methylobacteriaceae</taxon>
        <taxon>Methylobacterium</taxon>
    </lineage>
</organism>
<protein>
    <submittedName>
        <fullName evidence="1">Uncharacterized protein</fullName>
    </submittedName>
</protein>
<dbReference type="AlphaFoldDB" id="A0A5C4LF03"/>
<comment type="caution">
    <text evidence="1">The sequence shown here is derived from an EMBL/GenBank/DDBJ whole genome shotgun (WGS) entry which is preliminary data.</text>
</comment>
<dbReference type="Proteomes" id="UP000305267">
    <property type="component" value="Unassembled WGS sequence"/>
</dbReference>
<reference evidence="1 2" key="1">
    <citation type="submission" date="2019-06" db="EMBL/GenBank/DDBJ databases">
        <title>Genome of Methylobacterium sp. 17Sr1-39.</title>
        <authorList>
            <person name="Seo T."/>
        </authorList>
    </citation>
    <scope>NUCLEOTIDE SEQUENCE [LARGE SCALE GENOMIC DNA]</scope>
    <source>
        <strain evidence="1 2">17Sr1-39</strain>
    </source>
</reference>
<keyword evidence="2" id="KW-1185">Reference proteome</keyword>
<accession>A0A5C4LF03</accession>
<proteinExistence type="predicted"/>
<sequence>MTNVIPFPRAVAGIPATQIPRVEFERLADLALDIVDHIILLLDEADGDPDSEPDADREPSLAAPLGGASQVVWAAGSDDDREVSAVPTEAF</sequence>